<evidence type="ECO:0000313" key="3">
    <source>
        <dbReference type="EMBL" id="GEL20051.1"/>
    </source>
</evidence>
<feature type="transmembrane region" description="Helical" evidence="2">
    <location>
        <begin position="239"/>
        <end position="259"/>
    </location>
</feature>
<dbReference type="InterPro" id="IPR050445">
    <property type="entry name" value="Bact_polysacc_biosynth/exp"/>
</dbReference>
<dbReference type="OrthoDB" id="4328186at2"/>
<dbReference type="RefSeq" id="WP_028931184.1">
    <property type="nucleotide sequence ID" value="NZ_AUII01000022.1"/>
</dbReference>
<accession>A0A511D5I7</accession>
<organism evidence="3 4">
    <name type="scientific">Pseudonocardia asaccharolytica DSM 44247 = NBRC 16224</name>
    <dbReference type="NCBI Taxonomy" id="1123024"/>
    <lineage>
        <taxon>Bacteria</taxon>
        <taxon>Bacillati</taxon>
        <taxon>Actinomycetota</taxon>
        <taxon>Actinomycetes</taxon>
        <taxon>Pseudonocardiales</taxon>
        <taxon>Pseudonocardiaceae</taxon>
        <taxon>Pseudonocardia</taxon>
    </lineage>
</organism>
<dbReference type="EMBL" id="BJVI01000055">
    <property type="protein sequence ID" value="GEL20051.1"/>
    <property type="molecule type" value="Genomic_DNA"/>
</dbReference>
<keyword evidence="2" id="KW-0472">Membrane</keyword>
<keyword evidence="2" id="KW-0812">Transmembrane</keyword>
<dbReference type="AlphaFoldDB" id="A0A511D5I7"/>
<protein>
    <submittedName>
        <fullName evidence="3">Exopolysaccharide biosynthesis protein</fullName>
    </submittedName>
</protein>
<name>A0A511D5I7_9PSEU</name>
<gene>
    <name evidence="3" type="ORF">PA7_38880</name>
</gene>
<feature type="coiled-coil region" evidence="1">
    <location>
        <begin position="141"/>
        <end position="205"/>
    </location>
</feature>
<keyword evidence="2" id="KW-1133">Transmembrane helix</keyword>
<keyword evidence="1" id="KW-0175">Coiled coil</keyword>
<dbReference type="STRING" id="1123024.GCA_000423625_03776"/>
<reference evidence="3 4" key="1">
    <citation type="submission" date="2019-07" db="EMBL/GenBank/DDBJ databases">
        <title>Whole genome shotgun sequence of Pseudonocardia asaccharolytica NBRC 16224.</title>
        <authorList>
            <person name="Hosoyama A."/>
            <person name="Uohara A."/>
            <person name="Ohji S."/>
            <person name="Ichikawa N."/>
        </authorList>
    </citation>
    <scope>NUCLEOTIDE SEQUENCE [LARGE SCALE GENOMIC DNA]</scope>
    <source>
        <strain evidence="3 4">NBRC 16224</strain>
    </source>
</reference>
<keyword evidence="4" id="KW-1185">Reference proteome</keyword>
<dbReference type="Proteomes" id="UP000321328">
    <property type="component" value="Unassembled WGS sequence"/>
</dbReference>
<feature type="transmembrane region" description="Helical" evidence="2">
    <location>
        <begin position="20"/>
        <end position="39"/>
    </location>
</feature>
<comment type="caution">
    <text evidence="3">The sequence shown here is derived from an EMBL/GenBank/DDBJ whole genome shotgun (WGS) entry which is preliminary data.</text>
</comment>
<dbReference type="PANTHER" id="PTHR32309:SF31">
    <property type="entry name" value="CAPSULAR EXOPOLYSACCHARIDE FAMILY"/>
    <property type="match status" value="1"/>
</dbReference>
<evidence type="ECO:0000256" key="2">
    <source>
        <dbReference type="SAM" id="Phobius"/>
    </source>
</evidence>
<sequence>MDDVARLSVIGQLVRRRWRLLAALTGLGALVGLGLSLLFSPGYEATSRVLLQGSRDKQEVLSEAQVAMSLVVLDRTAAGLGWGVGAADLQRSVTAAVVDGNVLEISGTAGSPDKAQQLVGRATQEYVTFSTQIADNGAAAAAALLQRRAAAQQKVDETTAQINQLQGSPVLGAASPEGVQARAELDRLRNALAEAAAELDNVKNGGQQSDSAARLGPSGITVIGPAVVRGAASPTLPQLVAGAAVAFALLGVFGLLLAARSDRRLRDTGAIAAALGAPVLATVDIAVPSGAESNGRSGEGSGRRVRWDRLRDLLREEAAWTPQPVVPDDRMGCDALLRRLLARLPEAAAGLIVLVPDDDPAARHAAERLTTVAGGTPILVVTVVDVARRPTFPDCGAACAVLVAMAVGTRTAWELVGLAGACLDMGYPLLGALVVRPYRAAPGQPESLAHPDNNATTVGSS</sequence>
<evidence type="ECO:0000256" key="1">
    <source>
        <dbReference type="SAM" id="Coils"/>
    </source>
</evidence>
<dbReference type="PANTHER" id="PTHR32309">
    <property type="entry name" value="TYROSINE-PROTEIN KINASE"/>
    <property type="match status" value="1"/>
</dbReference>
<evidence type="ECO:0000313" key="4">
    <source>
        <dbReference type="Proteomes" id="UP000321328"/>
    </source>
</evidence>
<proteinExistence type="predicted"/>